<dbReference type="PANTHER" id="PTHR48098:SF1">
    <property type="entry name" value="DIACYLGLYCEROL ACYLTRANSFERASE_MYCOLYLTRANSFERASE AG85A"/>
    <property type="match status" value="1"/>
</dbReference>
<reference evidence="2" key="1">
    <citation type="submission" date="2016-08" db="EMBL/GenBank/DDBJ databases">
        <authorList>
            <person name="Varghese N."/>
            <person name="Submissions Spin"/>
        </authorList>
    </citation>
    <scope>NUCLEOTIDE SEQUENCE [LARGE SCALE GENOMIC DNA]</scope>
    <source>
        <strain evidence="2">R-53094</strain>
    </source>
</reference>
<dbReference type="AlphaFoldDB" id="A0A1C3Z8R6"/>
<dbReference type="InterPro" id="IPR000801">
    <property type="entry name" value="Esterase-like"/>
</dbReference>
<evidence type="ECO:0000313" key="2">
    <source>
        <dbReference type="Proteomes" id="UP000199268"/>
    </source>
</evidence>
<keyword evidence="2" id="KW-1185">Reference proteome</keyword>
<organism evidence="1 2">
    <name type="scientific">Weissella bombi</name>
    <dbReference type="NCBI Taxonomy" id="1505725"/>
    <lineage>
        <taxon>Bacteria</taxon>
        <taxon>Bacillati</taxon>
        <taxon>Bacillota</taxon>
        <taxon>Bacilli</taxon>
        <taxon>Lactobacillales</taxon>
        <taxon>Lactobacillaceae</taxon>
        <taxon>Weissella</taxon>
    </lineage>
</organism>
<dbReference type="GO" id="GO:0005524">
    <property type="term" value="F:ATP binding"/>
    <property type="evidence" value="ECO:0007669"/>
    <property type="project" value="UniProtKB-KW"/>
</dbReference>
<dbReference type="EMBL" id="FMAO01000001">
    <property type="protein sequence ID" value="SCB78690.1"/>
    <property type="molecule type" value="Genomic_DNA"/>
</dbReference>
<dbReference type="RefSeq" id="WP_159426635.1">
    <property type="nucleotide sequence ID" value="NZ_BJEE01000002.1"/>
</dbReference>
<dbReference type="PANTHER" id="PTHR48098">
    <property type="entry name" value="ENTEROCHELIN ESTERASE-RELATED"/>
    <property type="match status" value="1"/>
</dbReference>
<dbReference type="InterPro" id="IPR050583">
    <property type="entry name" value="Mycobacterial_A85_antigen"/>
</dbReference>
<dbReference type="Proteomes" id="UP000199268">
    <property type="component" value="Unassembled WGS sequence"/>
</dbReference>
<dbReference type="Pfam" id="PF00756">
    <property type="entry name" value="Esterase"/>
    <property type="match status" value="1"/>
</dbReference>
<dbReference type="STRING" id="1505725.GA0061074_101366"/>
<accession>A0A1C3Z8R6</accession>
<dbReference type="GO" id="GO:0016747">
    <property type="term" value="F:acyltransferase activity, transferring groups other than amino-acyl groups"/>
    <property type="evidence" value="ECO:0007669"/>
    <property type="project" value="TreeGrafter"/>
</dbReference>
<name>A0A1C3Z8R6_9LACO</name>
<dbReference type="InterPro" id="IPR029058">
    <property type="entry name" value="AB_hydrolase_fold"/>
</dbReference>
<keyword evidence="1" id="KW-0067">ATP-binding</keyword>
<proteinExistence type="predicted"/>
<dbReference type="Gene3D" id="3.40.50.1820">
    <property type="entry name" value="alpha/beta hydrolase"/>
    <property type="match status" value="1"/>
</dbReference>
<evidence type="ECO:0000313" key="1">
    <source>
        <dbReference type="EMBL" id="SCB78690.1"/>
    </source>
</evidence>
<protein>
    <submittedName>
        <fullName evidence="1">Putative lysine transport system ATP-binding protein</fullName>
    </submittedName>
</protein>
<keyword evidence="1" id="KW-0547">Nucleotide-binding</keyword>
<sequence>MAINRIEFYSEKLQMNTRVNVILPDYPKEKGKILLLLHGLHDDENSWIDQTRLVSYASKTQITIIMPRADRSYYTNRDGDSQYFDYIGEEVLQRCQEWFNLSRNPADIFIAGVSMGGFGALKVGLTHPTQYRQIFALSAVPDINKQWEDKPQREKWFRSLFGSPEQVKNSNNDIAYLISQQNTDAPAIWQLCGVDDPYYQMNINLHEQIEHQGLNHEFIEVPGGHEWDVWDPAIKQVLQCIEQA</sequence>
<dbReference type="SUPFAM" id="SSF53474">
    <property type="entry name" value="alpha/beta-Hydrolases"/>
    <property type="match status" value="1"/>
</dbReference>
<gene>
    <name evidence="1" type="ORF">GA0061074_101366</name>
</gene>